<feature type="domain" description="DUF6852" evidence="2">
    <location>
        <begin position="53"/>
        <end position="119"/>
    </location>
</feature>
<dbReference type="RefSeq" id="WP_094255990.1">
    <property type="nucleotide sequence ID" value="NZ_BMKM01000010.1"/>
</dbReference>
<proteinExistence type="predicted"/>
<sequence>MNLRGLVSVTGKPGLFKLIGQNKGGFVLESLDAAKVKSVVNLSTTKMATLEDITIYGEDEEIRLIDVLETIKTNGGNTPDVKADGNTLREYFREVAPNHDEARVYSSDIKKIISWYNIIKELPLFEEEAPEPLA</sequence>
<dbReference type="Pfam" id="PF18347">
    <property type="entry name" value="DUF5606"/>
    <property type="match status" value="1"/>
</dbReference>
<evidence type="ECO:0000259" key="2">
    <source>
        <dbReference type="Pfam" id="PF21186"/>
    </source>
</evidence>
<dbReference type="InterPro" id="IPR041218">
    <property type="entry name" value="DUF5606"/>
</dbReference>
<dbReference type="Gene3D" id="1.10.10.1650">
    <property type="match status" value="1"/>
</dbReference>
<accession>A0A8H9KYW1</accession>
<organism evidence="3 4">
    <name type="scientific">Sphingobacterium cellulitidis</name>
    <dbReference type="NCBI Taxonomy" id="1768011"/>
    <lineage>
        <taxon>Bacteria</taxon>
        <taxon>Pseudomonadati</taxon>
        <taxon>Bacteroidota</taxon>
        <taxon>Sphingobacteriia</taxon>
        <taxon>Sphingobacteriales</taxon>
        <taxon>Sphingobacteriaceae</taxon>
        <taxon>Sphingobacterium</taxon>
    </lineage>
</organism>
<comment type="caution">
    <text evidence="3">The sequence shown here is derived from an EMBL/GenBank/DDBJ whole genome shotgun (WGS) entry which is preliminary data.</text>
</comment>
<reference evidence="3" key="1">
    <citation type="journal article" date="2014" name="Int. J. Syst. Evol. Microbiol.">
        <title>Complete genome sequence of Corynebacterium casei LMG S-19264T (=DSM 44701T), isolated from a smear-ripened cheese.</title>
        <authorList>
            <consortium name="US DOE Joint Genome Institute (JGI-PGF)"/>
            <person name="Walter F."/>
            <person name="Albersmeier A."/>
            <person name="Kalinowski J."/>
            <person name="Ruckert C."/>
        </authorList>
    </citation>
    <scope>NUCLEOTIDE SEQUENCE</scope>
    <source>
        <strain evidence="3">CGMCC 1.15966</strain>
    </source>
</reference>
<dbReference type="Proteomes" id="UP000614460">
    <property type="component" value="Unassembled WGS sequence"/>
</dbReference>
<dbReference type="AlphaFoldDB" id="A0A8H9KYW1"/>
<keyword evidence="4" id="KW-1185">Reference proteome</keyword>
<protein>
    <recommendedName>
        <fullName evidence="5">DUF5606 domain-containing protein</fullName>
    </recommendedName>
</protein>
<dbReference type="EMBL" id="BMKM01000010">
    <property type="protein sequence ID" value="GGE30020.1"/>
    <property type="molecule type" value="Genomic_DNA"/>
</dbReference>
<dbReference type="InterPro" id="IPR049281">
    <property type="entry name" value="BVU_3817-like_C_sf"/>
</dbReference>
<evidence type="ECO:0000313" key="3">
    <source>
        <dbReference type="EMBL" id="GGE30020.1"/>
    </source>
</evidence>
<dbReference type="InterPro" id="IPR049280">
    <property type="entry name" value="DUF6852"/>
</dbReference>
<evidence type="ECO:0008006" key="5">
    <source>
        <dbReference type="Google" id="ProtNLM"/>
    </source>
</evidence>
<name>A0A8H9KYW1_9SPHI</name>
<evidence type="ECO:0000313" key="4">
    <source>
        <dbReference type="Proteomes" id="UP000614460"/>
    </source>
</evidence>
<evidence type="ECO:0000259" key="1">
    <source>
        <dbReference type="Pfam" id="PF18347"/>
    </source>
</evidence>
<gene>
    <name evidence="3" type="ORF">GCM10011516_29750</name>
</gene>
<reference evidence="3" key="2">
    <citation type="submission" date="2020-09" db="EMBL/GenBank/DDBJ databases">
        <authorList>
            <person name="Sun Q."/>
            <person name="Zhou Y."/>
        </authorList>
    </citation>
    <scope>NUCLEOTIDE SEQUENCE</scope>
    <source>
        <strain evidence="3">CGMCC 1.15966</strain>
    </source>
</reference>
<dbReference type="Pfam" id="PF21186">
    <property type="entry name" value="DUF6852"/>
    <property type="match status" value="1"/>
</dbReference>
<dbReference type="Gene3D" id="2.30.30.730">
    <property type="match status" value="1"/>
</dbReference>
<feature type="domain" description="DUF5606" evidence="1">
    <location>
        <begin position="3"/>
        <end position="50"/>
    </location>
</feature>
<dbReference type="InterPro" id="IPR049282">
    <property type="entry name" value="BVU_3817_N_sf"/>
</dbReference>